<feature type="compositionally biased region" description="Polar residues" evidence="7">
    <location>
        <begin position="429"/>
        <end position="440"/>
    </location>
</feature>
<name>A0A177WH72_BATDL</name>
<evidence type="ECO:0000313" key="11">
    <source>
        <dbReference type="Proteomes" id="UP000077115"/>
    </source>
</evidence>
<gene>
    <name evidence="10" type="ORF">BDEG_22609</name>
</gene>
<dbReference type="AlphaFoldDB" id="A0A177WH72"/>
<dbReference type="VEuPathDB" id="FungiDB:BDEG_22609"/>
<evidence type="ECO:0000256" key="8">
    <source>
        <dbReference type="SAM" id="SignalP"/>
    </source>
</evidence>
<dbReference type="InterPro" id="IPR021109">
    <property type="entry name" value="Peptidase_aspartic_dom_sf"/>
</dbReference>
<dbReference type="SUPFAM" id="SSF50630">
    <property type="entry name" value="Acid proteases"/>
    <property type="match status" value="1"/>
</dbReference>
<evidence type="ECO:0000259" key="9">
    <source>
        <dbReference type="PROSITE" id="PS51767"/>
    </source>
</evidence>
<protein>
    <recommendedName>
        <fullName evidence="9">Peptidase A1 domain-containing protein</fullName>
    </recommendedName>
</protein>
<comment type="similarity">
    <text evidence="1">Belongs to the peptidase A1 family.</text>
</comment>
<dbReference type="OrthoDB" id="2152801at2759"/>
<keyword evidence="3 8" id="KW-0732">Signal</keyword>
<dbReference type="PROSITE" id="PS51767">
    <property type="entry name" value="PEPTIDASE_A1"/>
    <property type="match status" value="1"/>
</dbReference>
<dbReference type="InterPro" id="IPR001461">
    <property type="entry name" value="Aspartic_peptidase_A1"/>
</dbReference>
<dbReference type="Pfam" id="PF00026">
    <property type="entry name" value="Asp"/>
    <property type="match status" value="1"/>
</dbReference>
<accession>A0A177WH72</accession>
<dbReference type="InterPro" id="IPR033121">
    <property type="entry name" value="PEPTIDASE_A1"/>
</dbReference>
<reference evidence="10 11" key="1">
    <citation type="submission" date="2006-10" db="EMBL/GenBank/DDBJ databases">
        <title>The Genome Sequence of Batrachochytrium dendrobatidis JEL423.</title>
        <authorList>
            <consortium name="The Broad Institute Genome Sequencing Platform"/>
            <person name="Birren B."/>
            <person name="Lander E."/>
            <person name="Galagan J."/>
            <person name="Cuomo C."/>
            <person name="Devon K."/>
            <person name="Jaffe D."/>
            <person name="Butler J."/>
            <person name="Alvarez P."/>
            <person name="Gnerre S."/>
            <person name="Grabherr M."/>
            <person name="Kleber M."/>
            <person name="Mauceli E."/>
            <person name="Brockman W."/>
            <person name="Young S."/>
            <person name="LaButti K."/>
            <person name="Sykes S."/>
            <person name="DeCaprio D."/>
            <person name="Crawford M."/>
            <person name="Koehrsen M."/>
            <person name="Engels R."/>
            <person name="Montgomery P."/>
            <person name="Pearson M."/>
            <person name="Howarth C."/>
            <person name="Larson L."/>
            <person name="White J."/>
            <person name="O'Leary S."/>
            <person name="Kodira C."/>
            <person name="Zeng Q."/>
            <person name="Yandava C."/>
            <person name="Alvarado L."/>
            <person name="Longcore J."/>
            <person name="James T."/>
        </authorList>
    </citation>
    <scope>NUCLEOTIDE SEQUENCE [LARGE SCALE GENOMIC DNA]</scope>
    <source>
        <strain evidence="10 11">JEL423</strain>
    </source>
</reference>
<keyword evidence="5" id="KW-0378">Hydrolase</keyword>
<dbReference type="Gene3D" id="2.40.70.10">
    <property type="entry name" value="Acid Proteases"/>
    <property type="match status" value="1"/>
</dbReference>
<keyword evidence="2" id="KW-0645">Protease</keyword>
<dbReference type="PANTHER" id="PTHR47965:SF12">
    <property type="entry name" value="ASPARTIC PROTEINASE 3-RELATED"/>
    <property type="match status" value="1"/>
</dbReference>
<keyword evidence="4" id="KW-0064">Aspartyl protease</keyword>
<dbReference type="GO" id="GO:0006508">
    <property type="term" value="P:proteolysis"/>
    <property type="evidence" value="ECO:0007669"/>
    <property type="project" value="UniProtKB-KW"/>
</dbReference>
<feature type="signal peptide" evidence="8">
    <location>
        <begin position="1"/>
        <end position="17"/>
    </location>
</feature>
<dbReference type="GO" id="GO:0004190">
    <property type="term" value="F:aspartic-type endopeptidase activity"/>
    <property type="evidence" value="ECO:0007669"/>
    <property type="project" value="UniProtKB-KW"/>
</dbReference>
<evidence type="ECO:0000256" key="3">
    <source>
        <dbReference type="ARBA" id="ARBA00022729"/>
    </source>
</evidence>
<feature type="region of interest" description="Disordered" evidence="7">
    <location>
        <begin position="421"/>
        <end position="440"/>
    </location>
</feature>
<evidence type="ECO:0000256" key="2">
    <source>
        <dbReference type="ARBA" id="ARBA00022670"/>
    </source>
</evidence>
<reference evidence="10 11" key="2">
    <citation type="submission" date="2016-05" db="EMBL/GenBank/DDBJ databases">
        <title>Lineage-specific infection strategies underlie the spectrum of fungal disease in amphibians.</title>
        <authorList>
            <person name="Cuomo C.A."/>
            <person name="Farrer R.A."/>
            <person name="James T."/>
            <person name="Longcore J."/>
            <person name="Birren B."/>
        </authorList>
    </citation>
    <scope>NUCLEOTIDE SEQUENCE [LARGE SCALE GENOMIC DNA]</scope>
    <source>
        <strain evidence="10 11">JEL423</strain>
    </source>
</reference>
<feature type="domain" description="Peptidase A1" evidence="9">
    <location>
        <begin position="51"/>
        <end position="397"/>
    </location>
</feature>
<evidence type="ECO:0000256" key="7">
    <source>
        <dbReference type="SAM" id="MobiDB-lite"/>
    </source>
</evidence>
<dbReference type="EMBL" id="DS022302">
    <property type="protein sequence ID" value="OAJ38701.1"/>
    <property type="molecule type" value="Genomic_DNA"/>
</dbReference>
<evidence type="ECO:0000313" key="10">
    <source>
        <dbReference type="EMBL" id="OAJ38701.1"/>
    </source>
</evidence>
<feature type="chain" id="PRO_5008077573" description="Peptidase A1 domain-containing protein" evidence="8">
    <location>
        <begin position="18"/>
        <end position="440"/>
    </location>
</feature>
<dbReference type="PANTHER" id="PTHR47965">
    <property type="entry name" value="ASPARTYL PROTEASE-RELATED"/>
    <property type="match status" value="1"/>
</dbReference>
<sequence length="440" mass="49131">MLITLQYFLTVMQMVAAIKVRLHSSDTSGESSNRLSKRSPVQLQGDISSCYRMKFNIAGVDLDLKVDSRISDSIVPLPNLNNYQGPTLSYPEHADAVTLKYDGGASAKGHGFLTTVSIPETTISIKSAPVVGISEQSENPVIIDGNPNQGVFSFAYPSIAMYHAKPPTIMDAIYESGAVPNNEVAMELCPYGLSEKSYIDIGNTETDPKCDTDGQPVIWVQSPSRDRFTVNIKEIRIDNKARRLPSEFQVKESEDIWHPYSFISTCSKYISLPRKIVDKLIRAIGKSGAFKPKLTKDDIKKFFEKKQTIKVPDHIIDWKKLPKLSFVMYTETSKTGKASRSSVEITLGGRDYIQQVGAEEYQFFVDVGRNKRVVLGTPFMLRMRVVFDRTNQRIGFGPGCGCEDSADGYPIISSNSQVLWSPRPKKSSFRQSSYRKLSKS</sequence>
<evidence type="ECO:0000256" key="6">
    <source>
        <dbReference type="ARBA" id="ARBA00023145"/>
    </source>
</evidence>
<dbReference type="Proteomes" id="UP000077115">
    <property type="component" value="Unassembled WGS sequence"/>
</dbReference>
<evidence type="ECO:0000256" key="4">
    <source>
        <dbReference type="ARBA" id="ARBA00022750"/>
    </source>
</evidence>
<organism evidence="10 11">
    <name type="scientific">Batrachochytrium dendrobatidis (strain JEL423)</name>
    <dbReference type="NCBI Taxonomy" id="403673"/>
    <lineage>
        <taxon>Eukaryota</taxon>
        <taxon>Fungi</taxon>
        <taxon>Fungi incertae sedis</taxon>
        <taxon>Chytridiomycota</taxon>
        <taxon>Chytridiomycota incertae sedis</taxon>
        <taxon>Chytridiomycetes</taxon>
        <taxon>Rhizophydiales</taxon>
        <taxon>Rhizophydiales incertae sedis</taxon>
        <taxon>Batrachochytrium</taxon>
    </lineage>
</organism>
<evidence type="ECO:0000256" key="5">
    <source>
        <dbReference type="ARBA" id="ARBA00022801"/>
    </source>
</evidence>
<dbReference type="FunFam" id="2.40.70.10:FF:000089">
    <property type="entry name" value="Uncharacterized protein"/>
    <property type="match status" value="1"/>
</dbReference>
<evidence type="ECO:0000256" key="1">
    <source>
        <dbReference type="ARBA" id="ARBA00007447"/>
    </source>
</evidence>
<proteinExistence type="inferred from homology"/>
<keyword evidence="6" id="KW-0865">Zymogen</keyword>